<dbReference type="OrthoDB" id="185373at2759"/>
<reference evidence="5" key="1">
    <citation type="submission" date="2022-05" db="EMBL/GenBank/DDBJ databases">
        <title>The Musa troglodytarum L. genome provides insights into the mechanism of non-climacteric behaviour and enrichment of carotenoids.</title>
        <authorList>
            <person name="Wang J."/>
        </authorList>
    </citation>
    <scope>NUCLEOTIDE SEQUENCE</scope>
    <source>
        <tissue evidence="5">Leaf</tissue>
    </source>
</reference>
<dbReference type="InterPro" id="IPR011990">
    <property type="entry name" value="TPR-like_helical_dom_sf"/>
</dbReference>
<dbReference type="PROSITE" id="PS51375">
    <property type="entry name" value="PPR"/>
    <property type="match status" value="5"/>
</dbReference>
<protein>
    <submittedName>
        <fullName evidence="5">PPR repeat</fullName>
    </submittedName>
</protein>
<keyword evidence="6" id="KW-1185">Reference proteome</keyword>
<feature type="repeat" description="PPR" evidence="3">
    <location>
        <begin position="53"/>
        <end position="87"/>
    </location>
</feature>
<keyword evidence="2" id="KW-0677">Repeat</keyword>
<feature type="compositionally biased region" description="Basic residues" evidence="4">
    <location>
        <begin position="15"/>
        <end position="34"/>
    </location>
</feature>
<dbReference type="InterPro" id="IPR046960">
    <property type="entry name" value="PPR_At4g14850-like_plant"/>
</dbReference>
<dbReference type="EMBL" id="CP097505">
    <property type="protein sequence ID" value="URD91537.1"/>
    <property type="molecule type" value="Genomic_DNA"/>
</dbReference>
<dbReference type="Pfam" id="PF20431">
    <property type="entry name" value="E_motif"/>
    <property type="match status" value="1"/>
</dbReference>
<dbReference type="InterPro" id="IPR046848">
    <property type="entry name" value="E_motif"/>
</dbReference>
<evidence type="ECO:0000256" key="4">
    <source>
        <dbReference type="SAM" id="MobiDB-lite"/>
    </source>
</evidence>
<feature type="repeat" description="PPR" evidence="3">
    <location>
        <begin position="330"/>
        <end position="364"/>
    </location>
</feature>
<feature type="region of interest" description="Disordered" evidence="4">
    <location>
        <begin position="1"/>
        <end position="41"/>
    </location>
</feature>
<name>A0A9E7FAB7_9LILI</name>
<dbReference type="NCBIfam" id="TIGR00756">
    <property type="entry name" value="PPR"/>
    <property type="match status" value="5"/>
</dbReference>
<feature type="repeat" description="PPR" evidence="3">
    <location>
        <begin position="295"/>
        <end position="329"/>
    </location>
</feature>
<dbReference type="InterPro" id="IPR002885">
    <property type="entry name" value="PPR_rpt"/>
</dbReference>
<dbReference type="GO" id="GO:0009451">
    <property type="term" value="P:RNA modification"/>
    <property type="evidence" value="ECO:0007669"/>
    <property type="project" value="InterPro"/>
</dbReference>
<feature type="repeat" description="PPR" evidence="3">
    <location>
        <begin position="163"/>
        <end position="197"/>
    </location>
</feature>
<gene>
    <name evidence="5" type="ORF">MUK42_00576</name>
</gene>
<evidence type="ECO:0000313" key="5">
    <source>
        <dbReference type="EMBL" id="URD91537.1"/>
    </source>
</evidence>
<sequence>MAAQTLTQLPPVPSPRRRRRRPQPHTRPLPRRHLSSTTLPNLSSSIDHCSAQDVVSWTAAIARQARRGRLSDAACAFGAMLSAGVNPNNVTLVALLSACADFPSYPSALPLGCAIHAQSLKRRRLDAAPEEVVVFSTALVDMYAKCGRADLAGVVFDRMPVKNTVSFNTMIAGYMRAGDVDHALSWFNRMPRKDKVSWTVVIDGCVKNGLLEEALDCFRAMQLNRIDADYVTILAVIAACTSLGALNHGLWVHRYVKNQGLSNNVRLANSLIDMYSRCGRVDFAHQLFERMCKRTLVSWNSIVVGFAVNGCCHEAIEHFKMMRSEGFEPDGVSFTGVLTACSHAGLVHEGLKFYDLMREHYKLPPRVEHYGCLVDLFSRAGRLEEAMSTIGSMPFRPNEVVLSSLLAACRVHGDVQLAERVTAYLLHLEPECDSNYVLLSNIYAADGQWDGVGAIRSKMKAIGVTKTPGCSSIEIGCEIHEFVAGNGSHPQSDDIYEMLDLLRYELKLWGHDPKIIVGATDD</sequence>
<organism evidence="5 6">
    <name type="scientific">Musa troglodytarum</name>
    <name type="common">fe'i banana</name>
    <dbReference type="NCBI Taxonomy" id="320322"/>
    <lineage>
        <taxon>Eukaryota</taxon>
        <taxon>Viridiplantae</taxon>
        <taxon>Streptophyta</taxon>
        <taxon>Embryophyta</taxon>
        <taxon>Tracheophyta</taxon>
        <taxon>Spermatophyta</taxon>
        <taxon>Magnoliopsida</taxon>
        <taxon>Liliopsida</taxon>
        <taxon>Zingiberales</taxon>
        <taxon>Musaceae</taxon>
        <taxon>Musa</taxon>
    </lineage>
</organism>
<dbReference type="GO" id="GO:0003729">
    <property type="term" value="F:mRNA binding"/>
    <property type="evidence" value="ECO:0007669"/>
    <property type="project" value="UniProtKB-ARBA"/>
</dbReference>
<dbReference type="PANTHER" id="PTHR47926">
    <property type="entry name" value="PENTATRICOPEPTIDE REPEAT-CONTAINING PROTEIN"/>
    <property type="match status" value="1"/>
</dbReference>
<dbReference type="Pfam" id="PF20430">
    <property type="entry name" value="Eplus_motif"/>
    <property type="match status" value="1"/>
</dbReference>
<evidence type="ECO:0000256" key="3">
    <source>
        <dbReference type="PROSITE-ProRule" id="PRU00708"/>
    </source>
</evidence>
<dbReference type="Gene3D" id="1.25.40.10">
    <property type="entry name" value="Tetratricopeptide repeat domain"/>
    <property type="match status" value="4"/>
</dbReference>
<dbReference type="InterPro" id="IPR046849">
    <property type="entry name" value="E2_motif"/>
</dbReference>
<dbReference type="Proteomes" id="UP001055439">
    <property type="component" value="Chromosome 3"/>
</dbReference>
<comment type="similarity">
    <text evidence="1">Belongs to the PPR family. PCMP-H subfamily.</text>
</comment>
<dbReference type="AlphaFoldDB" id="A0A9E7FAB7"/>
<evidence type="ECO:0000256" key="2">
    <source>
        <dbReference type="ARBA" id="ARBA00022737"/>
    </source>
</evidence>
<dbReference type="Pfam" id="PF01535">
    <property type="entry name" value="PPR"/>
    <property type="match status" value="7"/>
</dbReference>
<dbReference type="FunFam" id="1.25.40.10:FF:000348">
    <property type="entry name" value="Pentatricopeptide repeat-containing protein chloroplastic"/>
    <property type="match status" value="1"/>
</dbReference>
<evidence type="ECO:0000256" key="1">
    <source>
        <dbReference type="ARBA" id="ARBA00006643"/>
    </source>
</evidence>
<dbReference type="FunFam" id="1.25.40.10:FF:000690">
    <property type="entry name" value="Pentatricopeptide repeat-containing protein"/>
    <property type="match status" value="1"/>
</dbReference>
<feature type="repeat" description="PPR" evidence="3">
    <location>
        <begin position="264"/>
        <end position="294"/>
    </location>
</feature>
<dbReference type="PANTHER" id="PTHR47926:SF510">
    <property type="entry name" value="PENTATRICOPEPTIDE REPEAT-CONTAINING PROTEIN"/>
    <property type="match status" value="1"/>
</dbReference>
<evidence type="ECO:0000313" key="6">
    <source>
        <dbReference type="Proteomes" id="UP001055439"/>
    </source>
</evidence>
<accession>A0A9E7FAB7</accession>
<proteinExistence type="inferred from homology"/>